<proteinExistence type="predicted"/>
<dbReference type="Proteomes" id="UP000198597">
    <property type="component" value="Unassembled WGS sequence"/>
</dbReference>
<evidence type="ECO:0000313" key="1">
    <source>
        <dbReference type="EMBL" id="SDO87259.1"/>
    </source>
</evidence>
<dbReference type="OrthoDB" id="1707280at2"/>
<reference evidence="1 2" key="1">
    <citation type="submission" date="2016-10" db="EMBL/GenBank/DDBJ databases">
        <authorList>
            <person name="de Groot N.N."/>
        </authorList>
    </citation>
    <scope>NUCLEOTIDE SEQUENCE [LARGE SCALE GENOMIC DNA]</scope>
    <source>
        <strain evidence="1 2">DSM 12272</strain>
    </source>
</reference>
<keyword evidence="2" id="KW-1185">Reference proteome</keyword>
<name>A0A1H0N3H1_9CLOT</name>
<sequence>MTIRKLQQLEKSKLILEALTEELRKRGYKKAQSERDYRRSLAKKELTLKTRGNNFPAGMVSDMARGDDEVSELRYIRDISIIEYEVCKDKLRNERSQIEALRSLIAYDRATYLNS</sequence>
<dbReference type="EMBL" id="FNJM01000001">
    <property type="protein sequence ID" value="SDO87259.1"/>
    <property type="molecule type" value="Genomic_DNA"/>
</dbReference>
<organism evidence="1 2">
    <name type="scientific">Clostridium gasigenes</name>
    <dbReference type="NCBI Taxonomy" id="94869"/>
    <lineage>
        <taxon>Bacteria</taxon>
        <taxon>Bacillati</taxon>
        <taxon>Bacillota</taxon>
        <taxon>Clostridia</taxon>
        <taxon>Eubacteriales</taxon>
        <taxon>Clostridiaceae</taxon>
        <taxon>Clostridium</taxon>
    </lineage>
</organism>
<dbReference type="AlphaFoldDB" id="A0A1H0N3H1"/>
<evidence type="ECO:0000313" key="2">
    <source>
        <dbReference type="Proteomes" id="UP000198597"/>
    </source>
</evidence>
<gene>
    <name evidence="1" type="ORF">SAMN04488529_101676</name>
</gene>
<protein>
    <submittedName>
        <fullName evidence="1">Uncharacterized protein</fullName>
    </submittedName>
</protein>
<dbReference type="RefSeq" id="WP_089965825.1">
    <property type="nucleotide sequence ID" value="NZ_FNJM01000001.1"/>
</dbReference>
<accession>A0A1H0N3H1</accession>
<dbReference type="STRING" id="94869.SAMN04488529_101676"/>